<name>A0A1V0TT17_9ACTN</name>
<gene>
    <name evidence="2" type="ORF">B1H19_18965</name>
</gene>
<accession>A0A1V0TT17</accession>
<evidence type="ECO:0000313" key="2">
    <source>
        <dbReference type="EMBL" id="ARF55990.1"/>
    </source>
</evidence>
<organism evidence="2 3">
    <name type="scientific">Streptomyces gilvosporeus</name>
    <dbReference type="NCBI Taxonomy" id="553510"/>
    <lineage>
        <taxon>Bacteria</taxon>
        <taxon>Bacillati</taxon>
        <taxon>Actinomycetota</taxon>
        <taxon>Actinomycetes</taxon>
        <taxon>Kitasatosporales</taxon>
        <taxon>Streptomycetaceae</taxon>
        <taxon>Streptomyces</taxon>
    </lineage>
</organism>
<dbReference type="AlphaFoldDB" id="A0A1V0TT17"/>
<sequence length="196" mass="22187">MTTDDEQPKVAHYTRTSRTRNEPPPRTQAEQLGAIIRDVPGATPHERLLHEMLSATAEHELATARARIRAVGQALRDGEDVVDVPVMIFEAMLAEMPVEEIAHELNYSEGELREIERSYAWHTWVVEMLRNGQWQQEAVDEEIWHRERVAECAAEALDDTLDGAADHARVRVWVGSNPERTGPPAHVAYTHDQDAD</sequence>
<keyword evidence="3" id="KW-1185">Reference proteome</keyword>
<proteinExistence type="predicted"/>
<dbReference type="KEGG" id="sgv:B1H19_18965"/>
<dbReference type="STRING" id="553510.B1H19_18965"/>
<evidence type="ECO:0000256" key="1">
    <source>
        <dbReference type="SAM" id="MobiDB-lite"/>
    </source>
</evidence>
<dbReference type="Proteomes" id="UP000192726">
    <property type="component" value="Chromosome"/>
</dbReference>
<dbReference type="RefSeq" id="WP_083105845.1">
    <property type="nucleotide sequence ID" value="NZ_CP020569.1"/>
</dbReference>
<evidence type="ECO:0000313" key="3">
    <source>
        <dbReference type="Proteomes" id="UP000192726"/>
    </source>
</evidence>
<dbReference type="EMBL" id="CP020569">
    <property type="protein sequence ID" value="ARF55990.1"/>
    <property type="molecule type" value="Genomic_DNA"/>
</dbReference>
<dbReference type="OrthoDB" id="9993621at2"/>
<protein>
    <submittedName>
        <fullName evidence="2">Uncharacterized protein</fullName>
    </submittedName>
</protein>
<reference evidence="2 3" key="1">
    <citation type="submission" date="2017-04" db="EMBL/GenBank/DDBJ databases">
        <title>Complete Genome Sequence of Streptomyces gilvosporeus F607, a Capable Producer of Natamycin.</title>
        <authorList>
            <person name="Zong G."/>
            <person name="Zhong C."/>
            <person name="Fu J."/>
            <person name="Qin R."/>
            <person name="Cao G."/>
        </authorList>
    </citation>
    <scope>NUCLEOTIDE SEQUENCE [LARGE SCALE GENOMIC DNA]</scope>
    <source>
        <strain evidence="2 3">F607</strain>
    </source>
</reference>
<feature type="region of interest" description="Disordered" evidence="1">
    <location>
        <begin position="176"/>
        <end position="196"/>
    </location>
</feature>
<feature type="region of interest" description="Disordered" evidence="1">
    <location>
        <begin position="1"/>
        <end position="29"/>
    </location>
</feature>